<feature type="transmembrane region" description="Helical" evidence="6">
    <location>
        <begin position="259"/>
        <end position="279"/>
    </location>
</feature>
<dbReference type="PANTHER" id="PTHR43229">
    <property type="entry name" value="NODULATION PROTEIN J"/>
    <property type="match status" value="1"/>
</dbReference>
<sequence>MTALTASSPPVPPAPPVPPSPPRTAPDRLRWAVADGWTVARRDLIHWLRNPSVIAYQLLWPIMMVLMFGYVFGSAMVVAGGGDYREFLMPGMFGQAMMFGVATTLTAVSTDASYGVTDRFRSMPMSSSGVVLGRSLADLINSVLELAILVGCGLVVGWRWNQGPVRALAAVGLLLLLRFALIWVGILVGLMIRPEAAAAAWAPLFPLTMVANTFVSPEQMPGWMGAIAAWNPLSATVAACRELFGNPGMGGDSWAAQHPILLAVLWPLALVAVFLPLSVRRFRRLDR</sequence>
<feature type="domain" description="ABC transmembrane type-2" evidence="8">
    <location>
        <begin position="52"/>
        <end position="285"/>
    </location>
</feature>
<keyword evidence="2 6" id="KW-0812">Transmembrane</keyword>
<comment type="similarity">
    <text evidence="6">Belongs to the ABC-2 integral membrane protein family.</text>
</comment>
<dbReference type="Proteomes" id="UP001596074">
    <property type="component" value="Unassembled WGS sequence"/>
</dbReference>
<keyword evidence="6" id="KW-1003">Cell membrane</keyword>
<evidence type="ECO:0000313" key="10">
    <source>
        <dbReference type="Proteomes" id="UP001596074"/>
    </source>
</evidence>
<feature type="region of interest" description="Disordered" evidence="7">
    <location>
        <begin position="1"/>
        <end position="25"/>
    </location>
</feature>
<keyword evidence="3 6" id="KW-1133">Transmembrane helix</keyword>
<dbReference type="PROSITE" id="PS51012">
    <property type="entry name" value="ABC_TM2"/>
    <property type="match status" value="1"/>
</dbReference>
<dbReference type="PANTHER" id="PTHR43229:SF2">
    <property type="entry name" value="NODULATION PROTEIN J"/>
    <property type="match status" value="1"/>
</dbReference>
<evidence type="ECO:0000256" key="2">
    <source>
        <dbReference type="ARBA" id="ARBA00022692"/>
    </source>
</evidence>
<comment type="subcellular location">
    <subcellularLocation>
        <location evidence="6">Cell membrane</location>
        <topology evidence="6">Multi-pass membrane protein</topology>
    </subcellularLocation>
    <subcellularLocation>
        <location evidence="1">Membrane</location>
        <topology evidence="1">Multi-pass membrane protein</topology>
    </subcellularLocation>
</comment>
<dbReference type="Pfam" id="PF01061">
    <property type="entry name" value="ABC2_membrane"/>
    <property type="match status" value="1"/>
</dbReference>
<proteinExistence type="inferred from homology"/>
<dbReference type="InterPro" id="IPR000412">
    <property type="entry name" value="ABC_2_transport"/>
</dbReference>
<evidence type="ECO:0000256" key="5">
    <source>
        <dbReference type="ARBA" id="ARBA00023251"/>
    </source>
</evidence>
<keyword evidence="5" id="KW-0046">Antibiotic resistance</keyword>
<keyword evidence="10" id="KW-1185">Reference proteome</keyword>
<protein>
    <recommendedName>
        <fullName evidence="6">Transport permease protein</fullName>
    </recommendedName>
</protein>
<keyword evidence="4 6" id="KW-0472">Membrane</keyword>
<reference evidence="10" key="1">
    <citation type="journal article" date="2019" name="Int. J. Syst. Evol. Microbiol.">
        <title>The Global Catalogue of Microorganisms (GCM) 10K type strain sequencing project: providing services to taxonomists for standard genome sequencing and annotation.</title>
        <authorList>
            <consortium name="The Broad Institute Genomics Platform"/>
            <consortium name="The Broad Institute Genome Sequencing Center for Infectious Disease"/>
            <person name="Wu L."/>
            <person name="Ma J."/>
        </authorList>
    </citation>
    <scope>NUCLEOTIDE SEQUENCE [LARGE SCALE GENOMIC DNA]</scope>
    <source>
        <strain evidence="10">KCTC 42087</strain>
    </source>
</reference>
<dbReference type="PIRSF" id="PIRSF006648">
    <property type="entry name" value="DrrB"/>
    <property type="match status" value="1"/>
</dbReference>
<evidence type="ECO:0000256" key="3">
    <source>
        <dbReference type="ARBA" id="ARBA00022989"/>
    </source>
</evidence>
<feature type="transmembrane region" description="Helical" evidence="6">
    <location>
        <begin position="222"/>
        <end position="239"/>
    </location>
</feature>
<gene>
    <name evidence="9" type="ORF">ACFPZN_37670</name>
</gene>
<feature type="compositionally biased region" description="Pro residues" evidence="7">
    <location>
        <begin position="9"/>
        <end position="24"/>
    </location>
</feature>
<dbReference type="InterPro" id="IPR047817">
    <property type="entry name" value="ABC2_TM_bact-type"/>
</dbReference>
<feature type="transmembrane region" description="Helical" evidence="6">
    <location>
        <begin position="92"/>
        <end position="116"/>
    </location>
</feature>
<feature type="transmembrane region" description="Helical" evidence="6">
    <location>
        <begin position="58"/>
        <end position="80"/>
    </location>
</feature>
<evidence type="ECO:0000313" key="9">
    <source>
        <dbReference type="EMBL" id="MFC5751379.1"/>
    </source>
</evidence>
<keyword evidence="6" id="KW-0813">Transport</keyword>
<comment type="caution">
    <text evidence="9">The sequence shown here is derived from an EMBL/GenBank/DDBJ whole genome shotgun (WGS) entry which is preliminary data.</text>
</comment>
<evidence type="ECO:0000256" key="7">
    <source>
        <dbReference type="SAM" id="MobiDB-lite"/>
    </source>
</evidence>
<evidence type="ECO:0000256" key="4">
    <source>
        <dbReference type="ARBA" id="ARBA00023136"/>
    </source>
</evidence>
<accession>A0ABW1ABC4</accession>
<feature type="transmembrane region" description="Helical" evidence="6">
    <location>
        <begin position="168"/>
        <end position="192"/>
    </location>
</feature>
<evidence type="ECO:0000256" key="1">
    <source>
        <dbReference type="ARBA" id="ARBA00004141"/>
    </source>
</evidence>
<dbReference type="EMBL" id="JBHSON010000068">
    <property type="protein sequence ID" value="MFC5751379.1"/>
    <property type="molecule type" value="Genomic_DNA"/>
</dbReference>
<name>A0ABW1ABC4_9ACTN</name>
<organism evidence="9 10">
    <name type="scientific">Actinomadura rugatobispora</name>
    <dbReference type="NCBI Taxonomy" id="1994"/>
    <lineage>
        <taxon>Bacteria</taxon>
        <taxon>Bacillati</taxon>
        <taxon>Actinomycetota</taxon>
        <taxon>Actinomycetes</taxon>
        <taxon>Streptosporangiales</taxon>
        <taxon>Thermomonosporaceae</taxon>
        <taxon>Actinomadura</taxon>
    </lineage>
</organism>
<dbReference type="InterPro" id="IPR013525">
    <property type="entry name" value="ABC2_TM"/>
</dbReference>
<feature type="transmembrane region" description="Helical" evidence="6">
    <location>
        <begin position="136"/>
        <end position="156"/>
    </location>
</feature>
<dbReference type="RefSeq" id="WP_378287288.1">
    <property type="nucleotide sequence ID" value="NZ_JBHSON010000068.1"/>
</dbReference>
<evidence type="ECO:0000259" key="8">
    <source>
        <dbReference type="PROSITE" id="PS51012"/>
    </source>
</evidence>
<feature type="transmembrane region" description="Helical" evidence="6">
    <location>
        <begin position="198"/>
        <end position="215"/>
    </location>
</feature>
<evidence type="ECO:0000256" key="6">
    <source>
        <dbReference type="RuleBase" id="RU361157"/>
    </source>
</evidence>
<dbReference type="InterPro" id="IPR051784">
    <property type="entry name" value="Nod_factor_ABC_transporter"/>
</dbReference>